<gene>
    <name evidence="1" type="ORF">PS2_096</name>
</gene>
<sequence>MQIEVLKSKTKLTQSIVKQMPAAKAHDIDWAYENKGTALGHVTFYPGYGKMGIIKGINDYYLLPIVNVTTSGPHQGVWLKESGTYAAEYHVTAERFRRADAVYTFSTLEAAEVFRTRINTLMNLCRSNHIYV</sequence>
<accession>A0A023W5L3</accession>
<dbReference type="KEGG" id="vg:19484980"/>
<name>A0A023W5L3_9CAUD</name>
<dbReference type="EMBL" id="KJ025957">
    <property type="protein sequence ID" value="AHY25343.1"/>
    <property type="molecule type" value="Genomic_DNA"/>
</dbReference>
<keyword evidence="2" id="KW-1185">Reference proteome</keyword>
<evidence type="ECO:0000313" key="1">
    <source>
        <dbReference type="EMBL" id="AHY25343.1"/>
    </source>
</evidence>
<dbReference type="RefSeq" id="YP_009030143.1">
    <property type="nucleotide sequence ID" value="NC_024121.1"/>
</dbReference>
<dbReference type="GeneID" id="19484980"/>
<reference evidence="1 2" key="1">
    <citation type="submission" date="2014-01" db="EMBL/GenBank/DDBJ databases">
        <authorList>
            <person name="Zhang G."/>
            <person name="Jin J."/>
            <person name="Li Z.J."/>
            <person name="Wang S.W."/>
            <person name="Chen S.J."/>
            <person name="Wang S.M."/>
            <person name="Wang X.T."/>
            <person name="Li Y.H."/>
            <person name="Wang J."/>
            <person name="Yang C.K."/>
            <person name="Wang L."/>
        </authorList>
    </citation>
    <scope>NUCLEOTIDE SEQUENCE [LARGE SCALE GENOMIC DNA]</scope>
</reference>
<protein>
    <submittedName>
        <fullName evidence="1">Uncharacterized protein</fullName>
    </submittedName>
</protein>
<evidence type="ECO:0000313" key="2">
    <source>
        <dbReference type="Proteomes" id="UP000024445"/>
    </source>
</evidence>
<organism evidence="1 2">
    <name type="scientific">Serratia phage PS2</name>
    <dbReference type="NCBI Taxonomy" id="1481112"/>
    <lineage>
        <taxon>Viruses</taxon>
        <taxon>Duplodnaviria</taxon>
        <taxon>Heunggongvirae</taxon>
        <taxon>Uroviricota</taxon>
        <taxon>Caudoviricetes</taxon>
        <taxon>Muldoonvirus</taxon>
        <taxon>Muldoonvirus PS2</taxon>
    </lineage>
</organism>
<dbReference type="Proteomes" id="UP000024445">
    <property type="component" value="Segment"/>
</dbReference>
<proteinExistence type="predicted"/>